<evidence type="ECO:0000256" key="9">
    <source>
        <dbReference type="PROSITE-ProRule" id="PRU00108"/>
    </source>
</evidence>
<keyword evidence="4" id="KW-0805">Transcription regulation</keyword>
<keyword evidence="3" id="KW-0217">Developmental protein</keyword>
<dbReference type="PANTHER" id="PTHR46892:SF2">
    <property type="entry name" value="VISUAL SYSTEM HOMEOBOX 1"/>
    <property type="match status" value="1"/>
</dbReference>
<dbReference type="Gene3D" id="1.10.10.60">
    <property type="entry name" value="Homeodomain-like"/>
    <property type="match status" value="1"/>
</dbReference>
<dbReference type="Pfam" id="PF00046">
    <property type="entry name" value="Homeodomain"/>
    <property type="match status" value="1"/>
</dbReference>
<accession>U3J4G8</accession>
<dbReference type="InterPro" id="IPR009057">
    <property type="entry name" value="Homeodomain-like_sf"/>
</dbReference>
<dbReference type="GO" id="GO:0042551">
    <property type="term" value="P:neuron maturation"/>
    <property type="evidence" value="ECO:0007669"/>
    <property type="project" value="Ensembl"/>
</dbReference>
<name>U3J4G8_ANAPP</name>
<dbReference type="AlphaFoldDB" id="U3J4G8"/>
<dbReference type="CDD" id="cd00086">
    <property type="entry name" value="homeodomain"/>
    <property type="match status" value="1"/>
</dbReference>
<dbReference type="InterPro" id="IPR017970">
    <property type="entry name" value="Homeobox_CS"/>
</dbReference>
<dbReference type="GeneTree" id="ENSGT00940000160793"/>
<feature type="compositionally biased region" description="Basic and acidic residues" evidence="11">
    <location>
        <begin position="261"/>
        <end position="277"/>
    </location>
</feature>
<gene>
    <name evidence="14" type="primary">VSX1</name>
</gene>
<dbReference type="Proteomes" id="UP000016666">
    <property type="component" value="Chromosome 3"/>
</dbReference>
<dbReference type="InterPro" id="IPR001356">
    <property type="entry name" value="HD"/>
</dbReference>
<evidence type="ECO:0000256" key="2">
    <source>
        <dbReference type="ARBA" id="ARBA00005733"/>
    </source>
</evidence>
<feature type="domain" description="CVC" evidence="13">
    <location>
        <begin position="206"/>
        <end position="259"/>
    </location>
</feature>
<dbReference type="GO" id="GO:0000981">
    <property type="term" value="F:DNA-binding transcription factor activity, RNA polymerase II-specific"/>
    <property type="evidence" value="ECO:0007669"/>
    <property type="project" value="InterPro"/>
</dbReference>
<keyword evidence="7" id="KW-0804">Transcription</keyword>
<sequence length="339" mass="36063">MPGRGEPSGGRAVAAVPVPVAVPVAAAPSPAAMRSALPERAARPSQGGLRAKGFAITDLLGLEAELQPPPGAAPGPAGGYEGGGALGLGLGLLCGLAGPGAPCLLPAPLPLLPARGPRPGPPGPPPAPRRHKESVSGELLSPGTLAPLHRTVFTAHQLEELEKAFNEAHYPDVYAREMLAVKTELPEDRIQVWFQNRRAKWRKREKCWGRSSVMAEYGLYGAMVRHSIPLPESIINSAKSGLVGSCAPWLLGMHKKSMEVSRKAESQEKLADGWRAEPDEEELQGKQASSQRSSDKLSPTKNPEDTAIDLSRTAKHEKRSIPRQCINGDPATEQKDKDH</sequence>
<dbReference type="GO" id="GO:0060040">
    <property type="term" value="P:retinal bipolar neuron differentiation"/>
    <property type="evidence" value="ECO:0007669"/>
    <property type="project" value="Ensembl"/>
</dbReference>
<feature type="region of interest" description="Disordered" evidence="11">
    <location>
        <begin position="261"/>
        <end position="339"/>
    </location>
</feature>
<organism evidence="14 15">
    <name type="scientific">Anas platyrhynchos platyrhynchos</name>
    <name type="common">Northern mallard</name>
    <dbReference type="NCBI Taxonomy" id="8840"/>
    <lineage>
        <taxon>Eukaryota</taxon>
        <taxon>Metazoa</taxon>
        <taxon>Chordata</taxon>
        <taxon>Craniata</taxon>
        <taxon>Vertebrata</taxon>
        <taxon>Euteleostomi</taxon>
        <taxon>Archelosauria</taxon>
        <taxon>Archosauria</taxon>
        <taxon>Dinosauria</taxon>
        <taxon>Saurischia</taxon>
        <taxon>Theropoda</taxon>
        <taxon>Coelurosauria</taxon>
        <taxon>Aves</taxon>
        <taxon>Neognathae</taxon>
        <taxon>Galloanserae</taxon>
        <taxon>Anseriformes</taxon>
        <taxon>Anatidae</taxon>
        <taxon>Anatinae</taxon>
        <taxon>Anas</taxon>
    </lineage>
</organism>
<evidence type="ECO:0000256" key="10">
    <source>
        <dbReference type="RuleBase" id="RU000682"/>
    </source>
</evidence>
<reference evidence="14 15" key="1">
    <citation type="submission" date="2017-10" db="EMBL/GenBank/DDBJ databases">
        <title>A new Pekin duck reference genome.</title>
        <authorList>
            <person name="Hou Z.-C."/>
            <person name="Zhou Z.-K."/>
            <person name="Zhu F."/>
            <person name="Hou S.-S."/>
        </authorList>
    </citation>
    <scope>NUCLEOTIDE SEQUENCE [LARGE SCALE GENOMIC DNA]</scope>
</reference>
<dbReference type="InterPro" id="IPR023339">
    <property type="entry name" value="CVC"/>
</dbReference>
<reference evidence="14" key="3">
    <citation type="submission" date="2025-09" db="UniProtKB">
        <authorList>
            <consortium name="Ensembl"/>
        </authorList>
    </citation>
    <scope>IDENTIFICATION</scope>
</reference>
<dbReference type="HOGENOM" id="CLU_097686_0_0_1"/>
<evidence type="ECO:0000256" key="3">
    <source>
        <dbReference type="ARBA" id="ARBA00022473"/>
    </source>
</evidence>
<keyword evidence="15" id="KW-1185">Reference proteome</keyword>
<dbReference type="FunFam" id="1.10.10.60:FF:000065">
    <property type="entry name" value="Visual system homeobox 1"/>
    <property type="match status" value="1"/>
</dbReference>
<proteinExistence type="inferred from homology"/>
<dbReference type="PROSITE" id="PS50071">
    <property type="entry name" value="HOMEOBOX_2"/>
    <property type="match status" value="1"/>
</dbReference>
<dbReference type="GO" id="GO:0007601">
    <property type="term" value="P:visual perception"/>
    <property type="evidence" value="ECO:0007669"/>
    <property type="project" value="Ensembl"/>
</dbReference>
<dbReference type="Ensembl" id="ENSAPLT00000015171.2">
    <property type="protein sequence ID" value="ENSAPLP00000014395.2"/>
    <property type="gene ID" value="ENSAPLG00000014568.2"/>
</dbReference>
<evidence type="ECO:0000256" key="11">
    <source>
        <dbReference type="SAM" id="MobiDB-lite"/>
    </source>
</evidence>
<evidence type="ECO:0000313" key="14">
    <source>
        <dbReference type="Ensembl" id="ENSAPLP00000014395.2"/>
    </source>
</evidence>
<comment type="similarity">
    <text evidence="2">Belongs to the paired homeobox family.</text>
</comment>
<dbReference type="PANTHER" id="PTHR46892">
    <property type="entry name" value="VISUAL SYSTEM HOMEOBOX 2"/>
    <property type="match status" value="1"/>
</dbReference>
<dbReference type="SUPFAM" id="SSF46689">
    <property type="entry name" value="Homeodomain-like"/>
    <property type="match status" value="1"/>
</dbReference>
<reference evidence="14" key="2">
    <citation type="submission" date="2025-08" db="UniProtKB">
        <authorList>
            <consortium name="Ensembl"/>
        </authorList>
    </citation>
    <scope>IDENTIFICATION</scope>
</reference>
<evidence type="ECO:0000256" key="7">
    <source>
        <dbReference type="ARBA" id="ARBA00023163"/>
    </source>
</evidence>
<evidence type="ECO:0000259" key="12">
    <source>
        <dbReference type="PROSITE" id="PS50071"/>
    </source>
</evidence>
<feature type="DNA-binding region" description="Homeobox" evidence="9">
    <location>
        <begin position="152"/>
        <end position="205"/>
    </location>
</feature>
<evidence type="ECO:0000256" key="8">
    <source>
        <dbReference type="ARBA" id="ARBA00023242"/>
    </source>
</evidence>
<dbReference type="InterPro" id="IPR052294">
    <property type="entry name" value="VSX_homeobox_regulators"/>
</dbReference>
<evidence type="ECO:0000256" key="6">
    <source>
        <dbReference type="ARBA" id="ARBA00023155"/>
    </source>
</evidence>
<dbReference type="GO" id="GO:1990837">
    <property type="term" value="F:sequence-specific double-stranded DNA binding"/>
    <property type="evidence" value="ECO:0007669"/>
    <property type="project" value="Ensembl"/>
</dbReference>
<dbReference type="SMART" id="SM00389">
    <property type="entry name" value="HOX"/>
    <property type="match status" value="1"/>
</dbReference>
<feature type="compositionally biased region" description="Polar residues" evidence="11">
    <location>
        <begin position="286"/>
        <end position="301"/>
    </location>
</feature>
<dbReference type="PROSITE" id="PS00027">
    <property type="entry name" value="HOMEOBOX_1"/>
    <property type="match status" value="1"/>
</dbReference>
<comment type="subcellular location">
    <subcellularLocation>
        <location evidence="1 9 10">Nucleus</location>
    </subcellularLocation>
</comment>
<dbReference type="PROSITE" id="PS51496">
    <property type="entry name" value="CVC"/>
    <property type="match status" value="1"/>
</dbReference>
<evidence type="ECO:0000256" key="1">
    <source>
        <dbReference type="ARBA" id="ARBA00004123"/>
    </source>
</evidence>
<evidence type="ECO:0000256" key="5">
    <source>
        <dbReference type="ARBA" id="ARBA00023125"/>
    </source>
</evidence>
<dbReference type="GO" id="GO:0005634">
    <property type="term" value="C:nucleus"/>
    <property type="evidence" value="ECO:0007669"/>
    <property type="project" value="UniProtKB-SubCell"/>
</dbReference>
<keyword evidence="6 9" id="KW-0371">Homeobox</keyword>
<feature type="region of interest" description="Disordered" evidence="11">
    <location>
        <begin position="114"/>
        <end position="136"/>
    </location>
</feature>
<dbReference type="STRING" id="8840.ENSAPLP00000014395"/>
<feature type="compositionally biased region" description="Pro residues" evidence="11">
    <location>
        <begin position="114"/>
        <end position="127"/>
    </location>
</feature>
<protein>
    <submittedName>
        <fullName evidence="14">Visual system homeobox 1</fullName>
    </submittedName>
</protein>
<evidence type="ECO:0000259" key="13">
    <source>
        <dbReference type="PROSITE" id="PS51496"/>
    </source>
</evidence>
<evidence type="ECO:0000313" key="15">
    <source>
        <dbReference type="Proteomes" id="UP000016666"/>
    </source>
</evidence>
<keyword evidence="5 9" id="KW-0238">DNA-binding</keyword>
<evidence type="ECO:0000256" key="4">
    <source>
        <dbReference type="ARBA" id="ARBA00023015"/>
    </source>
</evidence>
<feature type="domain" description="Homeobox" evidence="12">
    <location>
        <begin position="150"/>
        <end position="204"/>
    </location>
</feature>
<keyword evidence="8 9" id="KW-0539">Nucleus</keyword>